<organism evidence="11 12">
    <name type="scientific">Chlamydia muridarum</name>
    <dbReference type="NCBI Taxonomy" id="83560"/>
    <lineage>
        <taxon>Bacteria</taxon>
        <taxon>Pseudomonadati</taxon>
        <taxon>Chlamydiota</taxon>
        <taxon>Chlamydiia</taxon>
        <taxon>Chlamydiales</taxon>
        <taxon>Chlamydiaceae</taxon>
        <taxon>Chlamydia/Chlamydophila group</taxon>
        <taxon>Chlamydia</taxon>
    </lineage>
</organism>
<comment type="catalytic activity">
    <reaction evidence="8">
        <text>GTP + H2O = GDP + phosphate + H(+)</text>
        <dbReference type="Rhea" id="RHEA:19669"/>
        <dbReference type="ChEBI" id="CHEBI:15377"/>
        <dbReference type="ChEBI" id="CHEBI:15378"/>
        <dbReference type="ChEBI" id="CHEBI:37565"/>
        <dbReference type="ChEBI" id="CHEBI:43474"/>
        <dbReference type="ChEBI" id="CHEBI:58189"/>
        <dbReference type="EC" id="3.6.5.4"/>
    </reaction>
</comment>
<keyword evidence="11" id="KW-0132">Cell division</keyword>
<proteinExistence type="inferred from homology"/>
<dbReference type="PANTHER" id="PTHR43134:SF1">
    <property type="entry name" value="SIGNAL RECOGNITION PARTICLE RECEPTOR SUBUNIT ALPHA"/>
    <property type="match status" value="1"/>
</dbReference>
<evidence type="ECO:0000313" key="11">
    <source>
        <dbReference type="EMBL" id="AJR10297.1"/>
    </source>
</evidence>
<dbReference type="Gene3D" id="1.20.120.140">
    <property type="entry name" value="Signal recognition particle SRP54, nucleotide-binding domain"/>
    <property type="match status" value="1"/>
</dbReference>
<dbReference type="KEGG" id="cmm:NC80_01030"/>
<dbReference type="AlphaFoldDB" id="A0A069ZWJ8"/>
<keyword evidence="7 8" id="KW-0675">Receptor</keyword>
<name>A0A069ZWJ8_CHLMR</name>
<keyword evidence="1 8" id="KW-1003">Cell membrane</keyword>
<dbReference type="SMART" id="SM00382">
    <property type="entry name" value="AAA"/>
    <property type="match status" value="1"/>
</dbReference>
<dbReference type="SMART" id="SM00962">
    <property type="entry name" value="SRP54"/>
    <property type="match status" value="1"/>
</dbReference>
<dbReference type="SUPFAM" id="SSF52540">
    <property type="entry name" value="P-loop containing nucleoside triphosphate hydrolases"/>
    <property type="match status" value="1"/>
</dbReference>
<dbReference type="GO" id="GO:0005047">
    <property type="term" value="F:signal recognition particle binding"/>
    <property type="evidence" value="ECO:0007669"/>
    <property type="project" value="TreeGrafter"/>
</dbReference>
<dbReference type="InterPro" id="IPR000897">
    <property type="entry name" value="SRP54_GTPase_dom"/>
</dbReference>
<keyword evidence="4 8" id="KW-0378">Hydrolase</keyword>
<dbReference type="Proteomes" id="UP000260363">
    <property type="component" value="Chromosome"/>
</dbReference>
<evidence type="ECO:0000259" key="9">
    <source>
        <dbReference type="SMART" id="SM00382"/>
    </source>
</evidence>
<evidence type="ECO:0000313" key="12">
    <source>
        <dbReference type="Proteomes" id="UP000260363"/>
    </source>
</evidence>
<evidence type="ECO:0000256" key="1">
    <source>
        <dbReference type="ARBA" id="ARBA00022475"/>
    </source>
</evidence>
<dbReference type="NCBIfam" id="TIGR00064">
    <property type="entry name" value="ftsY"/>
    <property type="match status" value="1"/>
</dbReference>
<keyword evidence="3 8" id="KW-0547">Nucleotide-binding</keyword>
<feature type="binding site" evidence="8">
    <location>
        <begin position="171"/>
        <end position="175"/>
    </location>
    <ligand>
        <name>GTP</name>
        <dbReference type="ChEBI" id="CHEBI:37565"/>
    </ligand>
</feature>
<dbReference type="GO" id="GO:0005886">
    <property type="term" value="C:plasma membrane"/>
    <property type="evidence" value="ECO:0007669"/>
    <property type="project" value="UniProtKB-SubCell"/>
</dbReference>
<sequence length="284" mass="31243">MFKFFGNKLRSLFKKTLPSDLLEYAEALLYEGDFGPKLTEAFCNELRRHKHPDERLIKELIRSFLSDIIAKLPQKKSSSAHPHVTLILGTNGSGKTTTVAKLAHYCLSQNQTVLIVATDTFRSAGMEQMRCWADSLGCGFISGKPGGDAAAIAFDGISAAVARNYDQVIIDTSGRLHTHTNLLKELQKIATVCNKAFPGAPHETLMTVDATLGSNTLSQVKLFHEAVPIDGLIFTKIEGSAKGGSLFRIADELKIPTRFVGYGETVYDFEPFSIDRFLDKLLDV</sequence>
<dbReference type="GO" id="GO:0003924">
    <property type="term" value="F:GTPase activity"/>
    <property type="evidence" value="ECO:0007669"/>
    <property type="project" value="UniProtKB-UniRule"/>
</dbReference>
<dbReference type="GO" id="GO:0005737">
    <property type="term" value="C:cytoplasm"/>
    <property type="evidence" value="ECO:0007669"/>
    <property type="project" value="UniProtKB-SubCell"/>
</dbReference>
<dbReference type="InterPro" id="IPR036225">
    <property type="entry name" value="SRP/SRP_N"/>
</dbReference>
<dbReference type="HAMAP" id="MF_00920">
    <property type="entry name" value="FtsY"/>
    <property type="match status" value="1"/>
</dbReference>
<dbReference type="Pfam" id="PF00448">
    <property type="entry name" value="SRP54"/>
    <property type="match status" value="1"/>
</dbReference>
<dbReference type="STRING" id="83560.NC80_01030"/>
<dbReference type="EMBL" id="CP007217">
    <property type="protein sequence ID" value="AJR10297.1"/>
    <property type="molecule type" value="Genomic_DNA"/>
</dbReference>
<keyword evidence="2 8" id="KW-0963">Cytoplasm</keyword>
<feature type="binding site" evidence="8">
    <location>
        <begin position="89"/>
        <end position="96"/>
    </location>
    <ligand>
        <name>GTP</name>
        <dbReference type="ChEBI" id="CHEBI:37565"/>
    </ligand>
</feature>
<evidence type="ECO:0000256" key="5">
    <source>
        <dbReference type="ARBA" id="ARBA00023134"/>
    </source>
</evidence>
<dbReference type="KEGG" id="cmx:DNC_01045"/>
<evidence type="ECO:0000256" key="2">
    <source>
        <dbReference type="ARBA" id="ARBA00022490"/>
    </source>
</evidence>
<dbReference type="CDD" id="cd17874">
    <property type="entry name" value="FtsY"/>
    <property type="match status" value="1"/>
</dbReference>
<evidence type="ECO:0000256" key="8">
    <source>
        <dbReference type="HAMAP-Rule" id="MF_00920"/>
    </source>
</evidence>
<dbReference type="PATRIC" id="fig|83560.10.peg.210"/>
<dbReference type="KEGG" id="cmg:NC81_01045"/>
<dbReference type="GO" id="GO:0051301">
    <property type="term" value="P:cell division"/>
    <property type="evidence" value="ECO:0007669"/>
    <property type="project" value="UniProtKB-KW"/>
</dbReference>
<dbReference type="GO" id="GO:0006614">
    <property type="term" value="P:SRP-dependent cotranslational protein targeting to membrane"/>
    <property type="evidence" value="ECO:0007669"/>
    <property type="project" value="InterPro"/>
</dbReference>
<dbReference type="InterPro" id="IPR027417">
    <property type="entry name" value="P-loop_NTPase"/>
</dbReference>
<keyword evidence="6 8" id="KW-0472">Membrane</keyword>
<evidence type="ECO:0000256" key="6">
    <source>
        <dbReference type="ARBA" id="ARBA00023136"/>
    </source>
</evidence>
<dbReference type="InterPro" id="IPR004390">
    <property type="entry name" value="SR_rcpt_FtsY"/>
</dbReference>
<dbReference type="GeneID" id="1246333"/>
<dbReference type="PANTHER" id="PTHR43134">
    <property type="entry name" value="SIGNAL RECOGNITION PARTICLE RECEPTOR SUBUNIT ALPHA"/>
    <property type="match status" value="1"/>
</dbReference>
<dbReference type="SUPFAM" id="SSF47364">
    <property type="entry name" value="Domain of the SRP/SRP receptor G-proteins"/>
    <property type="match status" value="1"/>
</dbReference>
<keyword evidence="11" id="KW-0131">Cell cycle</keyword>
<dbReference type="EC" id="3.6.5.4" evidence="8"/>
<gene>
    <name evidence="8" type="primary">ftsY</name>
    <name evidence="11" type="ORF">BD36_01115</name>
</gene>
<protein>
    <recommendedName>
        <fullName evidence="8">Signal recognition particle receptor FtsY</fullName>
        <shortName evidence="8">SRP receptor</shortName>
        <ecNumber evidence="8">3.6.5.4</ecNumber>
    </recommendedName>
</protein>
<feature type="domain" description="AAA+ ATPase" evidence="9">
    <location>
        <begin position="81"/>
        <end position="239"/>
    </location>
</feature>
<feature type="binding site" evidence="8">
    <location>
        <begin position="235"/>
        <end position="238"/>
    </location>
    <ligand>
        <name>GTP</name>
        <dbReference type="ChEBI" id="CHEBI:37565"/>
    </ligand>
</feature>
<comment type="subcellular location">
    <subcellularLocation>
        <location evidence="8">Cell membrane</location>
        <topology evidence="8">Peripheral membrane protein</topology>
        <orientation evidence="8">Cytoplasmic side</orientation>
    </subcellularLocation>
    <subcellularLocation>
        <location evidence="8">Cytoplasm</location>
    </subcellularLocation>
</comment>
<dbReference type="InterPro" id="IPR003593">
    <property type="entry name" value="AAA+_ATPase"/>
</dbReference>
<dbReference type="OMA" id="GISDQFQ"/>
<dbReference type="GO" id="GO:0005525">
    <property type="term" value="F:GTP binding"/>
    <property type="evidence" value="ECO:0007669"/>
    <property type="project" value="UniProtKB-UniRule"/>
</dbReference>
<evidence type="ECO:0000256" key="3">
    <source>
        <dbReference type="ARBA" id="ARBA00022741"/>
    </source>
</evidence>
<comment type="subunit">
    <text evidence="8">Part of the signal recognition particle protein translocation system, which is composed of SRP and FtsY.</text>
</comment>
<keyword evidence="5 8" id="KW-0342">GTP-binding</keyword>
<feature type="domain" description="SRP54-type proteins GTP-binding" evidence="10">
    <location>
        <begin position="82"/>
        <end position="283"/>
    </location>
</feature>
<accession>A0A069ZWJ8</accession>
<reference evidence="11 12" key="1">
    <citation type="submission" date="2014-02" db="EMBL/GenBank/DDBJ databases">
        <authorList>
            <person name="Chen C."/>
            <person name="Conrad T.A."/>
            <person name="Zhou Z."/>
            <person name="Lai Z."/>
            <person name="Zhong G."/>
        </authorList>
    </citation>
    <scope>NUCLEOTIDE SEQUENCE [LARGE SCALE GENOMIC DNA]</scope>
    <source>
        <strain evidence="11 12">Nigg3-28</strain>
    </source>
</reference>
<dbReference type="Gene3D" id="3.40.50.300">
    <property type="entry name" value="P-loop containing nucleotide triphosphate hydrolases"/>
    <property type="match status" value="1"/>
</dbReference>
<comment type="similarity">
    <text evidence="8">Belongs to the GTP-binding SRP family. FtsY subfamily.</text>
</comment>
<dbReference type="InterPro" id="IPR042101">
    <property type="entry name" value="SRP54_N_sf"/>
</dbReference>
<evidence type="ECO:0000256" key="7">
    <source>
        <dbReference type="ARBA" id="ARBA00023170"/>
    </source>
</evidence>
<evidence type="ECO:0000256" key="4">
    <source>
        <dbReference type="ARBA" id="ARBA00022801"/>
    </source>
</evidence>
<comment type="function">
    <text evidence="8">Involved in targeting and insertion of nascent membrane proteins into the cytoplasmic membrane. Acts as a receptor for the complex formed by the signal recognition particle (SRP) and the ribosome-nascent chain (RNC).</text>
</comment>
<dbReference type="RefSeq" id="WP_010229820.1">
    <property type="nucleotide sequence ID" value="NZ_CP007217.1"/>
</dbReference>
<evidence type="ECO:0000259" key="10">
    <source>
        <dbReference type="SMART" id="SM00962"/>
    </source>
</evidence>